<evidence type="ECO:0000313" key="3">
    <source>
        <dbReference type="EMBL" id="GAT48951.1"/>
    </source>
</evidence>
<keyword evidence="1" id="KW-0472">Membrane</keyword>
<dbReference type="Proteomes" id="UP000815677">
    <property type="component" value="Unassembled WGS sequence"/>
</dbReference>
<evidence type="ECO:0000256" key="1">
    <source>
        <dbReference type="SAM" id="Phobius"/>
    </source>
</evidence>
<sequence>MSRLPPFITSLSSRSADRGLPGLLPLLLVLGIDESYPRRATPPSALTHSFLKRTMAPVSFITLPPGVPPLDTTVGVWLVCTFVACVLQGAGMLQAFLYFVWYPKDPWITKGTVITLVILQCIQMAGAIANCWVWFIDGFGDFNSLDTIHFEDMLQLVALFASVWVAQLHFARAIYQLMKGNLIIPIAIVIVAFASFGSGLGQVIKAIHLGRYHLLGATSTTSNLQAGFALAGDVFITGALCWRLNEGKNGGMQSTNRVLNFLILTAVNRGVSTMIFAIINIALFVSQPGTMFFMIGILISDKLYMNSLLAILNTREYASHLRGGMEVSSASTHGTGRPALGSFVAARNPNAQSQMGGVSVVSVREDFMDMKDMSPKRQLDF</sequence>
<feature type="transmembrane region" description="Helical" evidence="1">
    <location>
        <begin position="262"/>
        <end position="285"/>
    </location>
</feature>
<feature type="transmembrane region" description="Helical" evidence="1">
    <location>
        <begin position="113"/>
        <end position="136"/>
    </location>
</feature>
<accession>A0ABQ0LCT0</accession>
<name>A0ABQ0LCT0_MYCCL</name>
<keyword evidence="1" id="KW-1133">Transmembrane helix</keyword>
<feature type="transmembrane region" description="Helical" evidence="1">
    <location>
        <begin position="182"/>
        <end position="204"/>
    </location>
</feature>
<dbReference type="EMBL" id="DF845122">
    <property type="protein sequence ID" value="GAT48951.1"/>
    <property type="molecule type" value="Genomic_DNA"/>
</dbReference>
<keyword evidence="1" id="KW-0812">Transmembrane</keyword>
<keyword evidence="4" id="KW-1185">Reference proteome</keyword>
<proteinExistence type="predicted"/>
<reference evidence="3" key="1">
    <citation type="submission" date="2014-09" db="EMBL/GenBank/DDBJ databases">
        <title>Genome sequence of the luminous mushroom Mycena chlorophos for searching fungal bioluminescence genes.</title>
        <authorList>
            <person name="Tanaka Y."/>
            <person name="Kasuga D."/>
            <person name="Oba Y."/>
            <person name="Hase S."/>
            <person name="Sato K."/>
            <person name="Oba Y."/>
            <person name="Sakakibara Y."/>
        </authorList>
    </citation>
    <scope>NUCLEOTIDE SEQUENCE</scope>
</reference>
<evidence type="ECO:0000313" key="4">
    <source>
        <dbReference type="Proteomes" id="UP000815677"/>
    </source>
</evidence>
<feature type="domain" description="DUF6534" evidence="2">
    <location>
        <begin position="230"/>
        <end position="317"/>
    </location>
</feature>
<dbReference type="Pfam" id="PF20152">
    <property type="entry name" value="DUF6534"/>
    <property type="match status" value="1"/>
</dbReference>
<evidence type="ECO:0000259" key="2">
    <source>
        <dbReference type="Pfam" id="PF20152"/>
    </source>
</evidence>
<organism evidence="3 4">
    <name type="scientific">Mycena chlorophos</name>
    <name type="common">Agaric fungus</name>
    <name type="synonym">Agaricus chlorophos</name>
    <dbReference type="NCBI Taxonomy" id="658473"/>
    <lineage>
        <taxon>Eukaryota</taxon>
        <taxon>Fungi</taxon>
        <taxon>Dikarya</taxon>
        <taxon>Basidiomycota</taxon>
        <taxon>Agaricomycotina</taxon>
        <taxon>Agaricomycetes</taxon>
        <taxon>Agaricomycetidae</taxon>
        <taxon>Agaricales</taxon>
        <taxon>Marasmiineae</taxon>
        <taxon>Mycenaceae</taxon>
        <taxon>Mycena</taxon>
    </lineage>
</organism>
<dbReference type="InterPro" id="IPR045339">
    <property type="entry name" value="DUF6534"/>
</dbReference>
<dbReference type="PANTHER" id="PTHR40465:SF1">
    <property type="entry name" value="DUF6534 DOMAIN-CONTAINING PROTEIN"/>
    <property type="match status" value="1"/>
</dbReference>
<feature type="transmembrane region" description="Helical" evidence="1">
    <location>
        <begin position="156"/>
        <end position="175"/>
    </location>
</feature>
<dbReference type="PANTHER" id="PTHR40465">
    <property type="entry name" value="CHROMOSOME 1, WHOLE GENOME SHOTGUN SEQUENCE"/>
    <property type="match status" value="1"/>
</dbReference>
<feature type="transmembrane region" description="Helical" evidence="1">
    <location>
        <begin position="291"/>
        <end position="312"/>
    </location>
</feature>
<gene>
    <name evidence="3" type="ORF">MCHLO_06319</name>
</gene>
<protein>
    <recommendedName>
        <fullName evidence="2">DUF6534 domain-containing protein</fullName>
    </recommendedName>
</protein>
<feature type="transmembrane region" description="Helical" evidence="1">
    <location>
        <begin position="224"/>
        <end position="242"/>
    </location>
</feature>
<feature type="transmembrane region" description="Helical" evidence="1">
    <location>
        <begin position="74"/>
        <end position="101"/>
    </location>
</feature>